<dbReference type="InterPro" id="IPR036063">
    <property type="entry name" value="Smr_dom_sf"/>
</dbReference>
<proteinExistence type="predicted"/>
<accession>A0A381R9C6</accession>
<reference evidence="2" key="1">
    <citation type="submission" date="2018-05" db="EMBL/GenBank/DDBJ databases">
        <authorList>
            <person name="Lanie J.A."/>
            <person name="Ng W.-L."/>
            <person name="Kazmierczak K.M."/>
            <person name="Andrzejewski T.M."/>
            <person name="Davidsen T.M."/>
            <person name="Wayne K.J."/>
            <person name="Tettelin H."/>
            <person name="Glass J.I."/>
            <person name="Rusch D."/>
            <person name="Podicherti R."/>
            <person name="Tsui H.-C.T."/>
            <person name="Winkler M.E."/>
        </authorList>
    </citation>
    <scope>NUCLEOTIDE SEQUENCE</scope>
</reference>
<dbReference type="EMBL" id="UINC01001741">
    <property type="protein sequence ID" value="SUZ87814.1"/>
    <property type="molecule type" value="Genomic_DNA"/>
</dbReference>
<sequence length="74" mass="8539">MDNVEIDLHGLSYNEVQEVLMNKVILHYNKGNFPIRIITGKSAKMKKIVREQCEKHNFKINDSWDGNPGILIIS</sequence>
<evidence type="ECO:0000313" key="2">
    <source>
        <dbReference type="EMBL" id="SUZ87814.1"/>
    </source>
</evidence>
<dbReference type="Pfam" id="PF01713">
    <property type="entry name" value="Smr"/>
    <property type="match status" value="1"/>
</dbReference>
<protein>
    <recommendedName>
        <fullName evidence="1">Smr domain-containing protein</fullName>
    </recommendedName>
</protein>
<dbReference type="AlphaFoldDB" id="A0A381R9C6"/>
<name>A0A381R9C6_9ZZZZ</name>
<feature type="domain" description="Smr" evidence="1">
    <location>
        <begin position="6"/>
        <end position="65"/>
    </location>
</feature>
<gene>
    <name evidence="2" type="ORF">METZ01_LOCUS40668</name>
</gene>
<dbReference type="SUPFAM" id="SSF160443">
    <property type="entry name" value="SMR domain-like"/>
    <property type="match status" value="1"/>
</dbReference>
<organism evidence="2">
    <name type="scientific">marine metagenome</name>
    <dbReference type="NCBI Taxonomy" id="408172"/>
    <lineage>
        <taxon>unclassified sequences</taxon>
        <taxon>metagenomes</taxon>
        <taxon>ecological metagenomes</taxon>
    </lineage>
</organism>
<dbReference type="Gene3D" id="3.30.1370.110">
    <property type="match status" value="1"/>
</dbReference>
<dbReference type="InterPro" id="IPR002625">
    <property type="entry name" value="Smr_dom"/>
</dbReference>
<evidence type="ECO:0000259" key="1">
    <source>
        <dbReference type="Pfam" id="PF01713"/>
    </source>
</evidence>